<evidence type="ECO:0000256" key="4">
    <source>
        <dbReference type="ARBA" id="ARBA00023125"/>
    </source>
</evidence>
<dbReference type="SMART" id="SM00389">
    <property type="entry name" value="HOX"/>
    <property type="match status" value="1"/>
</dbReference>
<dbReference type="SMR" id="A0A6I9TLZ9"/>
<dbReference type="InterPro" id="IPR001356">
    <property type="entry name" value="HD"/>
</dbReference>
<dbReference type="CDD" id="cd00086">
    <property type="entry name" value="homeodomain"/>
    <property type="match status" value="1"/>
</dbReference>
<dbReference type="GeneID" id="105166551"/>
<dbReference type="PROSITE" id="PS50071">
    <property type="entry name" value="HOMEOBOX_2"/>
    <property type="match status" value="1"/>
</dbReference>
<evidence type="ECO:0000256" key="3">
    <source>
        <dbReference type="ARBA" id="ARBA00023015"/>
    </source>
</evidence>
<dbReference type="SUPFAM" id="SSF46689">
    <property type="entry name" value="Homeodomain-like"/>
    <property type="match status" value="1"/>
</dbReference>
<keyword evidence="7 9" id="KW-0539">Nucleus</keyword>
<dbReference type="Gene3D" id="1.10.10.60">
    <property type="entry name" value="Homeodomain-like"/>
    <property type="match status" value="1"/>
</dbReference>
<name>A0A6I9TLZ9_SESIN</name>
<evidence type="ECO:0000256" key="6">
    <source>
        <dbReference type="ARBA" id="ARBA00023163"/>
    </source>
</evidence>
<keyword evidence="6" id="KW-0804">Transcription</keyword>
<evidence type="ECO:0000256" key="1">
    <source>
        <dbReference type="ARBA" id="ARBA00004123"/>
    </source>
</evidence>
<dbReference type="GO" id="GO:0005634">
    <property type="term" value="C:nucleus"/>
    <property type="evidence" value="ECO:0007669"/>
    <property type="project" value="UniProtKB-SubCell"/>
</dbReference>
<feature type="compositionally biased region" description="Low complexity" evidence="11">
    <location>
        <begin position="246"/>
        <end position="264"/>
    </location>
</feature>
<dbReference type="GO" id="GO:0099402">
    <property type="term" value="P:plant organ development"/>
    <property type="evidence" value="ECO:0007669"/>
    <property type="project" value="InterPro"/>
</dbReference>
<dbReference type="InterPro" id="IPR044555">
    <property type="entry name" value="WUSCHEL-like"/>
</dbReference>
<proteinExistence type="inferred from homology"/>
<accession>A0A6I9TLZ9</accession>
<organism evidence="13 14">
    <name type="scientific">Sesamum indicum</name>
    <name type="common">Oriental sesame</name>
    <name type="synonym">Sesamum orientale</name>
    <dbReference type="NCBI Taxonomy" id="4182"/>
    <lineage>
        <taxon>Eukaryota</taxon>
        <taxon>Viridiplantae</taxon>
        <taxon>Streptophyta</taxon>
        <taxon>Embryophyta</taxon>
        <taxon>Tracheophyta</taxon>
        <taxon>Spermatophyta</taxon>
        <taxon>Magnoliopsida</taxon>
        <taxon>eudicotyledons</taxon>
        <taxon>Gunneridae</taxon>
        <taxon>Pentapetalae</taxon>
        <taxon>asterids</taxon>
        <taxon>lamiids</taxon>
        <taxon>Lamiales</taxon>
        <taxon>Pedaliaceae</taxon>
        <taxon>Sesamum</taxon>
    </lineage>
</organism>
<keyword evidence="2" id="KW-0217">Developmental protein</keyword>
<protein>
    <submittedName>
        <fullName evidence="14">WUSCHEL-related homeobox 1</fullName>
    </submittedName>
</protein>
<evidence type="ECO:0000313" key="14">
    <source>
        <dbReference type="RefSeq" id="XP_011084246.1"/>
    </source>
</evidence>
<feature type="region of interest" description="Disordered" evidence="11">
    <location>
        <begin position="303"/>
        <end position="351"/>
    </location>
</feature>
<feature type="region of interest" description="Disordered" evidence="11">
    <location>
        <begin position="136"/>
        <end position="168"/>
    </location>
</feature>
<evidence type="ECO:0000256" key="2">
    <source>
        <dbReference type="ARBA" id="ARBA00022473"/>
    </source>
</evidence>
<evidence type="ECO:0000256" key="8">
    <source>
        <dbReference type="ARBA" id="ARBA00024040"/>
    </source>
</evidence>
<evidence type="ECO:0000256" key="10">
    <source>
        <dbReference type="RuleBase" id="RU000682"/>
    </source>
</evidence>
<keyword evidence="13" id="KW-1185">Reference proteome</keyword>
<feature type="DNA-binding region" description="Homeobox" evidence="9">
    <location>
        <begin position="85"/>
        <end position="139"/>
    </location>
</feature>
<dbReference type="GO" id="GO:0003677">
    <property type="term" value="F:DNA binding"/>
    <property type="evidence" value="ECO:0007669"/>
    <property type="project" value="UniProtKB-UniRule"/>
</dbReference>
<reference evidence="13" key="1">
    <citation type="submission" date="2024-10" db="UniProtKB">
        <authorList>
            <consortium name="RefSeq"/>
        </authorList>
    </citation>
    <scope>NUCLEOTIDE SEQUENCE [LARGE SCALE GENOMIC DNA]</scope>
    <source>
        <strain evidence="13">cv. Zhongzhi No. 13</strain>
    </source>
</reference>
<dbReference type="InParanoid" id="A0A6I9TLZ9"/>
<dbReference type="Proteomes" id="UP000504604">
    <property type="component" value="Linkage group LG1"/>
</dbReference>
<keyword evidence="5 9" id="KW-0371">Homeobox</keyword>
<evidence type="ECO:0000256" key="5">
    <source>
        <dbReference type="ARBA" id="ARBA00023155"/>
    </source>
</evidence>
<dbReference type="FunCoup" id="A0A6I9TLZ9">
    <property type="interactions" value="157"/>
</dbReference>
<dbReference type="PANTHER" id="PTHR45940">
    <property type="entry name" value="WUSCHEL-RELATED HOMEOBOX 1-RELATED"/>
    <property type="match status" value="1"/>
</dbReference>
<evidence type="ECO:0000256" key="11">
    <source>
        <dbReference type="SAM" id="MobiDB-lite"/>
    </source>
</evidence>
<comment type="subcellular location">
    <subcellularLocation>
        <location evidence="1 9 10">Nucleus</location>
    </subcellularLocation>
</comment>
<gene>
    <name evidence="14" type="primary">LOC105166551</name>
</gene>
<dbReference type="GO" id="GO:0003700">
    <property type="term" value="F:DNA-binding transcription factor activity"/>
    <property type="evidence" value="ECO:0007669"/>
    <property type="project" value="InterPro"/>
</dbReference>
<feature type="region of interest" description="Disordered" evidence="11">
    <location>
        <begin position="242"/>
        <end position="267"/>
    </location>
</feature>
<evidence type="ECO:0000256" key="7">
    <source>
        <dbReference type="ARBA" id="ARBA00023242"/>
    </source>
</evidence>
<dbReference type="FunFam" id="1.10.10.60:FF:000146">
    <property type="entry name" value="WUSCHEL-related homeobox 4"/>
    <property type="match status" value="1"/>
</dbReference>
<evidence type="ECO:0000256" key="9">
    <source>
        <dbReference type="PROSITE-ProRule" id="PRU00108"/>
    </source>
</evidence>
<comment type="similarity">
    <text evidence="8">Belongs to the WUS homeobox family.</text>
</comment>
<reference evidence="14" key="2">
    <citation type="submission" date="2025-08" db="UniProtKB">
        <authorList>
            <consortium name="RefSeq"/>
        </authorList>
    </citation>
    <scope>IDENTIFICATION</scope>
</reference>
<dbReference type="RefSeq" id="XP_011084246.1">
    <property type="nucleotide sequence ID" value="XM_011085944.2"/>
</dbReference>
<evidence type="ECO:0000313" key="13">
    <source>
        <dbReference type="Proteomes" id="UP000504604"/>
    </source>
</evidence>
<dbReference type="Pfam" id="PF00046">
    <property type="entry name" value="Homeodomain"/>
    <property type="match status" value="1"/>
</dbReference>
<evidence type="ECO:0000259" key="12">
    <source>
        <dbReference type="PROSITE" id="PS50071"/>
    </source>
</evidence>
<dbReference type="KEGG" id="sind:105166551"/>
<keyword evidence="4 9" id="KW-0238">DNA-binding</keyword>
<sequence>MMWMMGYNDGAEFNSMQDPFSGRKLRPLMPRPAAAAATTSTTPPCLTRIHGTDHLLAFNHHLAMAEPNRSTQQVVVSSRWNPTPEQLQTLEELYRRGTRTPSAEQIQHITAQLRRYGKIEGKNVFYWFQNHKARERQKRRRQLESLSDEQPHNNNHTENGEKRETSGANRTAFEVEQTKNWASPTNSSTIAEKTVCKQMGTAKAECKADGWVQFDAEFPQQRRNATWQIMRCLSCSSSPTTNLINPSSAPTVPSTTTIPSTTTKLPPPPPHQQDFINLFLQPYPNLDHRAGGDEAQTLELFPLESSGGPQRRQNHDLCAVEEEEEEEEEDSGGGYSHVTPQQFFEFLPLKN</sequence>
<keyword evidence="3" id="KW-0805">Transcription regulation</keyword>
<dbReference type="InterPro" id="IPR009057">
    <property type="entry name" value="Homeodomain-like_sf"/>
</dbReference>
<dbReference type="OrthoDB" id="901067at2759"/>
<feature type="compositionally biased region" description="Acidic residues" evidence="11">
    <location>
        <begin position="319"/>
        <end position="331"/>
    </location>
</feature>
<dbReference type="AlphaFoldDB" id="A0A6I9TLZ9"/>
<dbReference type="PANTHER" id="PTHR45940:SF13">
    <property type="entry name" value="WUSCHEL-RELATED HOMEOBOX 1"/>
    <property type="match status" value="1"/>
</dbReference>
<feature type="domain" description="Homeobox" evidence="12">
    <location>
        <begin position="83"/>
        <end position="138"/>
    </location>
</feature>